<feature type="transmembrane region" description="Helical" evidence="6">
    <location>
        <begin position="77"/>
        <end position="102"/>
    </location>
</feature>
<evidence type="ECO:0000256" key="3">
    <source>
        <dbReference type="ARBA" id="ARBA00022989"/>
    </source>
</evidence>
<accession>A0AAU9IQA2</accession>
<feature type="transmembrane region" description="Helical" evidence="6">
    <location>
        <begin position="230"/>
        <end position="248"/>
    </location>
</feature>
<evidence type="ECO:0000256" key="2">
    <source>
        <dbReference type="ARBA" id="ARBA00022692"/>
    </source>
</evidence>
<feature type="transmembrane region" description="Helical" evidence="6">
    <location>
        <begin position="21"/>
        <end position="41"/>
    </location>
</feature>
<protein>
    <recommendedName>
        <fullName evidence="7">VTT domain-containing protein</fullName>
    </recommendedName>
</protein>
<evidence type="ECO:0000256" key="1">
    <source>
        <dbReference type="ARBA" id="ARBA00004141"/>
    </source>
</evidence>
<organism evidence="8 9">
    <name type="scientific">Blepharisma stoltei</name>
    <dbReference type="NCBI Taxonomy" id="1481888"/>
    <lineage>
        <taxon>Eukaryota</taxon>
        <taxon>Sar</taxon>
        <taxon>Alveolata</taxon>
        <taxon>Ciliophora</taxon>
        <taxon>Postciliodesmatophora</taxon>
        <taxon>Heterotrichea</taxon>
        <taxon>Heterotrichida</taxon>
        <taxon>Blepharismidae</taxon>
        <taxon>Blepharisma</taxon>
    </lineage>
</organism>
<feature type="domain" description="VTT" evidence="7">
    <location>
        <begin position="97"/>
        <end position="215"/>
    </location>
</feature>
<comment type="subcellular location">
    <subcellularLocation>
        <location evidence="1">Membrane</location>
        <topology evidence="1">Multi-pass membrane protein</topology>
    </subcellularLocation>
</comment>
<evidence type="ECO:0000313" key="8">
    <source>
        <dbReference type="EMBL" id="CAG9317706.1"/>
    </source>
</evidence>
<evidence type="ECO:0000259" key="7">
    <source>
        <dbReference type="Pfam" id="PF09335"/>
    </source>
</evidence>
<proteinExistence type="inferred from homology"/>
<dbReference type="GO" id="GO:0000045">
    <property type="term" value="P:autophagosome assembly"/>
    <property type="evidence" value="ECO:0007669"/>
    <property type="project" value="TreeGrafter"/>
</dbReference>
<feature type="transmembrane region" description="Helical" evidence="6">
    <location>
        <begin position="164"/>
        <end position="184"/>
    </location>
</feature>
<evidence type="ECO:0000256" key="5">
    <source>
        <dbReference type="ARBA" id="ARBA00025797"/>
    </source>
</evidence>
<feature type="transmembrane region" description="Helical" evidence="6">
    <location>
        <begin position="196"/>
        <end position="218"/>
    </location>
</feature>
<dbReference type="Pfam" id="PF09335">
    <property type="entry name" value="VTT_dom"/>
    <property type="match status" value="1"/>
</dbReference>
<dbReference type="AlphaFoldDB" id="A0AAU9IQA2"/>
<reference evidence="8" key="1">
    <citation type="submission" date="2021-09" db="EMBL/GenBank/DDBJ databases">
        <authorList>
            <consortium name="AG Swart"/>
            <person name="Singh M."/>
            <person name="Singh A."/>
            <person name="Seah K."/>
            <person name="Emmerich C."/>
        </authorList>
    </citation>
    <scope>NUCLEOTIDE SEQUENCE</scope>
    <source>
        <strain evidence="8">ATCC30299</strain>
    </source>
</reference>
<keyword evidence="4 6" id="KW-0472">Membrane</keyword>
<comment type="caution">
    <text evidence="8">The sequence shown here is derived from an EMBL/GenBank/DDBJ whole genome shotgun (WGS) entry which is preliminary data.</text>
</comment>
<dbReference type="InterPro" id="IPR032816">
    <property type="entry name" value="VTT_dom"/>
</dbReference>
<evidence type="ECO:0000256" key="6">
    <source>
        <dbReference type="SAM" id="Phobius"/>
    </source>
</evidence>
<keyword evidence="9" id="KW-1185">Reference proteome</keyword>
<evidence type="ECO:0000256" key="4">
    <source>
        <dbReference type="ARBA" id="ARBA00023136"/>
    </source>
</evidence>
<dbReference type="PANTHER" id="PTHR43220">
    <property type="match status" value="1"/>
</dbReference>
<dbReference type="Proteomes" id="UP001162131">
    <property type="component" value="Unassembled WGS sequence"/>
</dbReference>
<dbReference type="InterPro" id="IPR045014">
    <property type="entry name" value="TM41A/B"/>
</dbReference>
<gene>
    <name evidence="8" type="ORF">BSTOLATCC_MIC18948</name>
</gene>
<sequence length="253" mass="28262">MELNIELLKKETEENLNRNKYLLLMLLGSGIFGLFLFIQLAPPLTESERAIIYRLPWTPQEILELSQVLSKYTVTSYWYVFSLFCFFYLFLQSFAIPGPIVLSLISGTLFGRWTGLLIVSICATVGSTICYKLSDNLGKGLVIRWFPNGVVKLNKAISEQKSGLFFYLLFLRIVPLVPNWILNLASPIVGIPLKTFILATLFGLAPPNFIHISTGMALSSIGDTGLSSSSLTVLILLGILILIPPILMRNRNK</sequence>
<comment type="similarity">
    <text evidence="5">Belongs to the TMEM41 family.</text>
</comment>
<dbReference type="GO" id="GO:0016020">
    <property type="term" value="C:membrane"/>
    <property type="evidence" value="ECO:0007669"/>
    <property type="project" value="UniProtKB-SubCell"/>
</dbReference>
<keyword evidence="2 6" id="KW-0812">Transmembrane</keyword>
<dbReference type="PANTHER" id="PTHR43220:SF18">
    <property type="entry name" value="TRANSMEMBRANE PROTEIN 41B"/>
    <property type="match status" value="1"/>
</dbReference>
<keyword evidence="3 6" id="KW-1133">Transmembrane helix</keyword>
<name>A0AAU9IQA2_9CILI</name>
<evidence type="ECO:0000313" key="9">
    <source>
        <dbReference type="Proteomes" id="UP001162131"/>
    </source>
</evidence>
<feature type="transmembrane region" description="Helical" evidence="6">
    <location>
        <begin position="114"/>
        <end position="134"/>
    </location>
</feature>
<dbReference type="EMBL" id="CAJZBQ010000018">
    <property type="protein sequence ID" value="CAG9317706.1"/>
    <property type="molecule type" value="Genomic_DNA"/>
</dbReference>